<keyword evidence="2" id="KW-0378">Hydrolase</keyword>
<name>A0ABY7Q105_9ACTN</name>
<dbReference type="Proteomes" id="UP001212821">
    <property type="component" value="Chromosome"/>
</dbReference>
<sequence length="68" mass="7378">MATGGRTSATATTAGCRSTTWTESGGLHFADRADHASRREQTTVGEEIVRQQGWEAWPSCARELGLLR</sequence>
<dbReference type="EMBL" id="CP115450">
    <property type="protein sequence ID" value="WBP86370.1"/>
    <property type="molecule type" value="Genomic_DNA"/>
</dbReference>
<reference evidence="6" key="1">
    <citation type="submission" date="2022-12" db="EMBL/GenBank/DDBJ databases">
        <authorList>
            <person name="Mo P."/>
        </authorList>
    </citation>
    <scope>NUCLEOTIDE SEQUENCE [LARGE SCALE GENOMIC DNA]</scope>
    <source>
        <strain evidence="6">HUAS 3-15</strain>
    </source>
</reference>
<dbReference type="InterPro" id="IPR023346">
    <property type="entry name" value="Lysozyme-like_dom_sf"/>
</dbReference>
<comment type="similarity">
    <text evidence="1">Belongs to the transglycosylase family. Rpf subfamily.</text>
</comment>
<evidence type="ECO:0000256" key="3">
    <source>
        <dbReference type="SAM" id="MobiDB-lite"/>
    </source>
</evidence>
<proteinExistence type="inferred from homology"/>
<evidence type="ECO:0000313" key="5">
    <source>
        <dbReference type="EMBL" id="WBP86370.1"/>
    </source>
</evidence>
<evidence type="ECO:0000259" key="4">
    <source>
        <dbReference type="Pfam" id="PF06737"/>
    </source>
</evidence>
<evidence type="ECO:0000256" key="2">
    <source>
        <dbReference type="ARBA" id="ARBA00022801"/>
    </source>
</evidence>
<feature type="region of interest" description="Disordered" evidence="3">
    <location>
        <begin position="1"/>
        <end position="41"/>
    </location>
</feature>
<evidence type="ECO:0000313" key="6">
    <source>
        <dbReference type="Proteomes" id="UP001212821"/>
    </source>
</evidence>
<protein>
    <submittedName>
        <fullName evidence="5">Transglycosylase family protein</fullName>
    </submittedName>
</protein>
<organism evidence="5 6">
    <name type="scientific">Kitasatospora cathayae</name>
    <dbReference type="NCBI Taxonomy" id="3004092"/>
    <lineage>
        <taxon>Bacteria</taxon>
        <taxon>Bacillati</taxon>
        <taxon>Actinomycetota</taxon>
        <taxon>Actinomycetes</taxon>
        <taxon>Kitasatosporales</taxon>
        <taxon>Streptomycetaceae</taxon>
        <taxon>Kitasatospora</taxon>
    </lineage>
</organism>
<feature type="compositionally biased region" description="Low complexity" evidence="3">
    <location>
        <begin position="1"/>
        <end position="22"/>
    </location>
</feature>
<evidence type="ECO:0000256" key="1">
    <source>
        <dbReference type="ARBA" id="ARBA00010830"/>
    </source>
</evidence>
<accession>A0ABY7Q105</accession>
<feature type="compositionally biased region" description="Basic and acidic residues" evidence="3">
    <location>
        <begin position="29"/>
        <end position="41"/>
    </location>
</feature>
<keyword evidence="6" id="KW-1185">Reference proteome</keyword>
<dbReference type="InterPro" id="IPR010618">
    <property type="entry name" value="RPF"/>
</dbReference>
<feature type="domain" description="Resuscitation-promoting factor core lysozyme-like" evidence="4">
    <location>
        <begin position="17"/>
        <end position="60"/>
    </location>
</feature>
<dbReference type="Gene3D" id="1.10.530.10">
    <property type="match status" value="1"/>
</dbReference>
<dbReference type="Pfam" id="PF06737">
    <property type="entry name" value="Transglycosylas"/>
    <property type="match status" value="1"/>
</dbReference>
<gene>
    <name evidence="5" type="ORF">O1G21_11310</name>
</gene>
<dbReference type="SUPFAM" id="SSF53955">
    <property type="entry name" value="Lysozyme-like"/>
    <property type="match status" value="1"/>
</dbReference>